<gene>
    <name evidence="2" type="ORF">HMPREF0731_1645</name>
</gene>
<feature type="transmembrane region" description="Helical" evidence="1">
    <location>
        <begin position="56"/>
        <end position="74"/>
    </location>
</feature>
<dbReference type="HOGENOM" id="CLU_1785428_0_0_5"/>
<keyword evidence="1" id="KW-1133">Transmembrane helix</keyword>
<organism evidence="2 3">
    <name type="scientific">Pseudoroseomonas cervicalis ATCC 49957</name>
    <dbReference type="NCBI Taxonomy" id="525371"/>
    <lineage>
        <taxon>Bacteria</taxon>
        <taxon>Pseudomonadati</taxon>
        <taxon>Pseudomonadota</taxon>
        <taxon>Alphaproteobacteria</taxon>
        <taxon>Acetobacterales</taxon>
        <taxon>Roseomonadaceae</taxon>
        <taxon>Roseomonas</taxon>
    </lineage>
</organism>
<keyword evidence="3" id="KW-1185">Reference proteome</keyword>
<evidence type="ECO:0000313" key="2">
    <source>
        <dbReference type="EMBL" id="EFH12136.1"/>
    </source>
</evidence>
<dbReference type="RefSeq" id="WP_007004869.1">
    <property type="nucleotide sequence ID" value="NZ_GG770780.1"/>
</dbReference>
<proteinExistence type="predicted"/>
<dbReference type="Proteomes" id="UP000005324">
    <property type="component" value="Unassembled WGS sequence"/>
</dbReference>
<comment type="caution">
    <text evidence="2">The sequence shown here is derived from an EMBL/GenBank/DDBJ whole genome shotgun (WGS) entry which is preliminary data.</text>
</comment>
<accession>D5RKN5</accession>
<dbReference type="EMBL" id="ADVL01000272">
    <property type="protein sequence ID" value="EFH12136.1"/>
    <property type="molecule type" value="Genomic_DNA"/>
</dbReference>
<evidence type="ECO:0000256" key="1">
    <source>
        <dbReference type="SAM" id="Phobius"/>
    </source>
</evidence>
<evidence type="ECO:0000313" key="3">
    <source>
        <dbReference type="Proteomes" id="UP000005324"/>
    </source>
</evidence>
<protein>
    <submittedName>
        <fullName evidence="2">Uncharacterized protein</fullName>
    </submittedName>
</protein>
<name>D5RKN5_9PROT</name>
<sequence length="145" mass="16047">MNEFETLRELIRQDRIQLGVDIRKMNTPGSPAYRPFETLALPVTILVASFLGAKYVNIHVGAVLLAAGMAYWLLKVQPKVKEAVFARTAELALSREALFDGLWAKGALTLHTKMPDGSSRMANRKNSWRDLVRLVAEQEGGTPPG</sequence>
<keyword evidence="1" id="KW-0472">Membrane</keyword>
<keyword evidence="1" id="KW-0812">Transmembrane</keyword>
<dbReference type="AlphaFoldDB" id="D5RKN5"/>
<dbReference type="OrthoDB" id="7266512at2"/>
<reference evidence="2 3" key="1">
    <citation type="submission" date="2010-04" db="EMBL/GenBank/DDBJ databases">
        <authorList>
            <person name="Qin X."/>
            <person name="Bachman B."/>
            <person name="Battles P."/>
            <person name="Bell A."/>
            <person name="Bess C."/>
            <person name="Bickham C."/>
            <person name="Chaboub L."/>
            <person name="Chen D."/>
            <person name="Coyle M."/>
            <person name="Deiros D.R."/>
            <person name="Dinh H."/>
            <person name="Forbes L."/>
            <person name="Fowler G."/>
            <person name="Francisco L."/>
            <person name="Fu Q."/>
            <person name="Gubbala S."/>
            <person name="Hale W."/>
            <person name="Han Y."/>
            <person name="Hemphill L."/>
            <person name="Highlander S.K."/>
            <person name="Hirani K."/>
            <person name="Hogues M."/>
            <person name="Jackson L."/>
            <person name="Jakkamsetti A."/>
            <person name="Javaid M."/>
            <person name="Jiang H."/>
            <person name="Korchina V."/>
            <person name="Kovar C."/>
            <person name="Lara F."/>
            <person name="Lee S."/>
            <person name="Mata R."/>
            <person name="Mathew T."/>
            <person name="Moen C."/>
            <person name="Morales K."/>
            <person name="Munidasa M."/>
            <person name="Nazareth L."/>
            <person name="Ngo R."/>
            <person name="Nguyen L."/>
            <person name="Okwuonu G."/>
            <person name="Ongeri F."/>
            <person name="Patil S."/>
            <person name="Petrosino J."/>
            <person name="Pham C."/>
            <person name="Pham P."/>
            <person name="Pu L.-L."/>
            <person name="Puazo M."/>
            <person name="Raj R."/>
            <person name="Reid J."/>
            <person name="Rouhana J."/>
            <person name="Saada N."/>
            <person name="Shang Y."/>
            <person name="Simmons D."/>
            <person name="Thornton R."/>
            <person name="Warren J."/>
            <person name="Weissenberger G."/>
            <person name="Zhang J."/>
            <person name="Zhang L."/>
            <person name="Zhou C."/>
            <person name="Zhu D."/>
            <person name="Muzny D."/>
            <person name="Worley K."/>
            <person name="Gibbs R."/>
        </authorList>
    </citation>
    <scope>NUCLEOTIDE SEQUENCE [LARGE SCALE GENOMIC DNA]</scope>
    <source>
        <strain evidence="2 3">ATCC 49957</strain>
    </source>
</reference>